<dbReference type="AlphaFoldDB" id="A0A1F5HYL0"/>
<accession>A0A1F5HYL0</accession>
<protein>
    <submittedName>
        <fullName evidence="3">Uncharacterized protein</fullName>
    </submittedName>
</protein>
<organism evidence="3 4">
    <name type="scientific">Candidatus Curtissbacteria bacterium RIFCSPLOWO2_01_FULL_42_26</name>
    <dbReference type="NCBI Taxonomy" id="1797729"/>
    <lineage>
        <taxon>Bacteria</taxon>
        <taxon>Candidatus Curtissiibacteriota</taxon>
    </lineage>
</organism>
<evidence type="ECO:0000313" key="4">
    <source>
        <dbReference type="Proteomes" id="UP000179227"/>
    </source>
</evidence>
<evidence type="ECO:0000256" key="1">
    <source>
        <dbReference type="SAM" id="MobiDB-lite"/>
    </source>
</evidence>
<proteinExistence type="predicted"/>
<feature type="region of interest" description="Disordered" evidence="1">
    <location>
        <begin position="33"/>
        <end position="63"/>
    </location>
</feature>
<name>A0A1F5HYL0_9BACT</name>
<feature type="transmembrane region" description="Helical" evidence="2">
    <location>
        <begin position="6"/>
        <end position="25"/>
    </location>
</feature>
<reference evidence="3 4" key="1">
    <citation type="journal article" date="2016" name="Nat. Commun.">
        <title>Thousands of microbial genomes shed light on interconnected biogeochemical processes in an aquifer system.</title>
        <authorList>
            <person name="Anantharaman K."/>
            <person name="Brown C.T."/>
            <person name="Hug L.A."/>
            <person name="Sharon I."/>
            <person name="Castelle C.J."/>
            <person name="Probst A.J."/>
            <person name="Thomas B.C."/>
            <person name="Singh A."/>
            <person name="Wilkins M.J."/>
            <person name="Karaoz U."/>
            <person name="Brodie E.L."/>
            <person name="Williams K.H."/>
            <person name="Hubbard S.S."/>
            <person name="Banfield J.F."/>
        </authorList>
    </citation>
    <scope>NUCLEOTIDE SEQUENCE [LARGE SCALE GENOMIC DNA]</scope>
</reference>
<feature type="compositionally biased region" description="Polar residues" evidence="1">
    <location>
        <begin position="36"/>
        <end position="63"/>
    </location>
</feature>
<keyword evidence="2" id="KW-0472">Membrane</keyword>
<dbReference type="EMBL" id="MFBS01000020">
    <property type="protein sequence ID" value="OGE09272.1"/>
    <property type="molecule type" value="Genomic_DNA"/>
</dbReference>
<comment type="caution">
    <text evidence="3">The sequence shown here is derived from an EMBL/GenBank/DDBJ whole genome shotgun (WGS) entry which is preliminary data.</text>
</comment>
<evidence type="ECO:0000256" key="2">
    <source>
        <dbReference type="SAM" id="Phobius"/>
    </source>
</evidence>
<dbReference type="Proteomes" id="UP000179227">
    <property type="component" value="Unassembled WGS sequence"/>
</dbReference>
<keyword evidence="2" id="KW-1133">Transmembrane helix</keyword>
<evidence type="ECO:0000313" key="3">
    <source>
        <dbReference type="EMBL" id="OGE09272.1"/>
    </source>
</evidence>
<keyword evidence="2" id="KW-0812">Transmembrane</keyword>
<sequence length="199" mass="22102">MRKGSAPIVVVAVIVGLIVTIGFFAKDKMLSKKQEPNPTTSQQATIQATPTISTPLQQSSDPTANWETYRNQKYGFSIKIDPEAYPLGIRKSEGAIGRQLFINAVRDPARVDTVFTISVYSQDSKTKQISLVKNECTPKANKILEENTNSVFAGIKATKLTCKDTVFNNSKSTYFVEKNDNLYIIHGTDQILSTFKFLQ</sequence>
<gene>
    <name evidence="3" type="ORF">A3A60_04060</name>
</gene>